<dbReference type="PANTHER" id="PTHR30347">
    <property type="entry name" value="POTASSIUM CHANNEL RELATED"/>
    <property type="match status" value="1"/>
</dbReference>
<reference evidence="2 3" key="1">
    <citation type="journal article" date="2020" name="ISME J.">
        <title>Enrichment and physiological characterization of a novel comammox Nitrospira indicates ammonium inhibition of complete nitrification.</title>
        <authorList>
            <person name="Sakoula D."/>
            <person name="Koch H."/>
            <person name="Frank J."/>
            <person name="Jetten M.S.M."/>
            <person name="van Kessel M.A.H.J."/>
            <person name="Lucker S."/>
        </authorList>
    </citation>
    <scope>NUCLEOTIDE SEQUENCE [LARGE SCALE GENOMIC DNA]</scope>
    <source>
        <strain evidence="2">Comreactor17</strain>
    </source>
</reference>
<evidence type="ECO:0000259" key="1">
    <source>
        <dbReference type="Pfam" id="PF13358"/>
    </source>
</evidence>
<dbReference type="AlphaFoldDB" id="A0A7S8FC91"/>
<keyword evidence="2" id="KW-0255">Endonuclease</keyword>
<accession>A0A7S8FC91</accession>
<dbReference type="InterPro" id="IPR052702">
    <property type="entry name" value="MscS-like_channel"/>
</dbReference>
<dbReference type="EMBL" id="CP047423">
    <property type="protein sequence ID" value="QPD03188.1"/>
    <property type="molecule type" value="Genomic_DNA"/>
</dbReference>
<sequence>MQRVWTAHGLHPHRVRAFKLSQDPHFQEKLEDVVGLYLHPPAHAVVLAVDEKSQIQALDRTQPGLPLKKGRCGTMTHDYKRHGTTTLFAALNVAEGSLISTCLPRHRHQEWLRFLRLIDRQIPQDKALHLIADNYATHKHPTVQRWLTRHPRIHMHFTPTSSSWLNLVERVFGDLTAKQLRRGVFRSVPELIAAIDAYMTQRNAQPKPFVWTKSAQEILTKVNRAKIALDKTRTA</sequence>
<dbReference type="Gene3D" id="3.30.420.10">
    <property type="entry name" value="Ribonuclease H-like superfamily/Ribonuclease H"/>
    <property type="match status" value="1"/>
</dbReference>
<dbReference type="KEGG" id="nkf:Nkreftii_000962"/>
<protein>
    <submittedName>
        <fullName evidence="2">Endonuclease DDE</fullName>
    </submittedName>
</protein>
<evidence type="ECO:0000313" key="3">
    <source>
        <dbReference type="Proteomes" id="UP000593737"/>
    </source>
</evidence>
<dbReference type="InterPro" id="IPR047655">
    <property type="entry name" value="Transpos_IS630-like"/>
</dbReference>
<dbReference type="NCBIfam" id="NF033545">
    <property type="entry name" value="transpos_IS630"/>
    <property type="match status" value="1"/>
</dbReference>
<dbReference type="Proteomes" id="UP000593737">
    <property type="component" value="Chromosome"/>
</dbReference>
<keyword evidence="2" id="KW-0540">Nuclease</keyword>
<name>A0A7S8FC91_9BACT</name>
<proteinExistence type="predicted"/>
<feature type="domain" description="Tc1-like transposase DDE" evidence="1">
    <location>
        <begin position="47"/>
        <end position="191"/>
    </location>
</feature>
<dbReference type="PANTHER" id="PTHR30347:SF1">
    <property type="entry name" value="MECHANOSENSITIVE CHANNEL MSCK"/>
    <property type="match status" value="1"/>
</dbReference>
<dbReference type="GO" id="GO:0004519">
    <property type="term" value="F:endonuclease activity"/>
    <property type="evidence" value="ECO:0007669"/>
    <property type="project" value="UniProtKB-KW"/>
</dbReference>
<evidence type="ECO:0000313" key="2">
    <source>
        <dbReference type="EMBL" id="QPD03188.1"/>
    </source>
</evidence>
<gene>
    <name evidence="2" type="ORF">Nkreftii_000962</name>
</gene>
<keyword evidence="2" id="KW-0378">Hydrolase</keyword>
<dbReference type="InterPro" id="IPR036397">
    <property type="entry name" value="RNaseH_sf"/>
</dbReference>
<dbReference type="Pfam" id="PF13358">
    <property type="entry name" value="DDE_3"/>
    <property type="match status" value="1"/>
</dbReference>
<dbReference type="InterPro" id="IPR038717">
    <property type="entry name" value="Tc1-like_DDE_dom"/>
</dbReference>
<organism evidence="2 3">
    <name type="scientific">Candidatus Nitrospira kreftii</name>
    <dbReference type="NCBI Taxonomy" id="2652173"/>
    <lineage>
        <taxon>Bacteria</taxon>
        <taxon>Pseudomonadati</taxon>
        <taxon>Nitrospirota</taxon>
        <taxon>Nitrospiria</taxon>
        <taxon>Nitrospirales</taxon>
        <taxon>Nitrospiraceae</taxon>
        <taxon>Nitrospira</taxon>
    </lineage>
</organism>
<dbReference type="GO" id="GO:0003676">
    <property type="term" value="F:nucleic acid binding"/>
    <property type="evidence" value="ECO:0007669"/>
    <property type="project" value="InterPro"/>
</dbReference>